<accession>A0A4P9X9B3</accession>
<feature type="region of interest" description="Disordered" evidence="1">
    <location>
        <begin position="174"/>
        <end position="277"/>
    </location>
</feature>
<feature type="compositionally biased region" description="Low complexity" evidence="1">
    <location>
        <begin position="543"/>
        <end position="562"/>
    </location>
</feature>
<feature type="compositionally biased region" description="Low complexity" evidence="1">
    <location>
        <begin position="248"/>
        <end position="277"/>
    </location>
</feature>
<feature type="region of interest" description="Disordered" evidence="1">
    <location>
        <begin position="609"/>
        <end position="645"/>
    </location>
</feature>
<protein>
    <submittedName>
        <fullName evidence="2">Uncharacterized protein</fullName>
    </submittedName>
</protein>
<proteinExistence type="predicted"/>
<feature type="region of interest" description="Disordered" evidence="1">
    <location>
        <begin position="765"/>
        <end position="796"/>
    </location>
</feature>
<name>A0A4P9X9B3_9FUNG</name>
<dbReference type="EMBL" id="ML014158">
    <property type="protein sequence ID" value="RKP01888.1"/>
    <property type="molecule type" value="Genomic_DNA"/>
</dbReference>
<sequence length="834" mass="87179">MAGHTGTDRPRRPALLRRVSVVTSRLAQPVSGRPRSRSQSRAHDHDPLLKKGGQISEVDLTEALHAPSNAASPNVPFSASGLNSYYTLVSPQTGSAGVDVPETRRWPHSGGGGDRSDIEGDIDVVGEEDADDGEMVHTPSKKPRMSLLPPPVAMNTTAASGAAAMAPRRADPFQALAEPPPSERRLSDAMPGATPPQRLPSKLTEKRRQGVVEQAGETWVATKTTRPTSVSTITRPKAPKQTSASTITAPKVPRVAAAPAASADAPTTPASAVSETAPSTAASAMAMALDPAPPRASAGQDAVDRLQLLMNQIEAEEFAIPSVHKLQQLMDHMAADAEAAVDSPSVGASPLEPIRYGAARGHLPASGRPAEPGRSPAATTGAADRVDGTAARGADATSATATGNGRISQFFSVLAQRHQSLRPTSISTIHARWSRVARYSGSTSGGDGDDLCRQAQYRPDLSAMSRQITLTPRGSVMLPPMKRLAEAPSRGRREDGGDGVASSRASIMLSTTTTASAASTAPAAPVFLHPRVDTSMATSTMAAAAAPPTAGVVTGRSSGGRRSQLRPRDSRDGCTSRDVAAANPYALTIDVLSAAPFAAASSAPVLASARAPRSSDVDGAGSPSSVTTLRRRPHGPVPAHRRDTAATISQSDAAGAVRQHHQALRHVQQSLIEIRGMIAEMPSSLDGFADVLERILLTIKTARTLLTRLEEHASARFPLASATMDDPSEPMPARWQALLEVQDAVSALAIQGEAFFTGATQQRAMYHDPASASPRPGRSAFPGEDGETASPDDAMTGDSAELQYQWVLLNDVVELTLYRVSAMSAWITLNMPSA</sequence>
<feature type="region of interest" description="Disordered" evidence="1">
    <location>
        <begin position="361"/>
        <end position="401"/>
    </location>
</feature>
<reference evidence="3" key="1">
    <citation type="journal article" date="2018" name="Nat. Microbiol.">
        <title>Leveraging single-cell genomics to expand the fungal tree of life.</title>
        <authorList>
            <person name="Ahrendt S.R."/>
            <person name="Quandt C.A."/>
            <person name="Ciobanu D."/>
            <person name="Clum A."/>
            <person name="Salamov A."/>
            <person name="Andreopoulos B."/>
            <person name="Cheng J.F."/>
            <person name="Woyke T."/>
            <person name="Pelin A."/>
            <person name="Henrissat B."/>
            <person name="Reynolds N.K."/>
            <person name="Benny G.L."/>
            <person name="Smith M.E."/>
            <person name="James T.Y."/>
            <person name="Grigoriev I.V."/>
        </authorList>
    </citation>
    <scope>NUCLEOTIDE SEQUENCE [LARGE SCALE GENOMIC DNA]</scope>
    <source>
        <strain evidence="3">ATCC 52028</strain>
    </source>
</reference>
<feature type="compositionally biased region" description="Polar residues" evidence="1">
    <location>
        <begin position="221"/>
        <end position="247"/>
    </location>
</feature>
<dbReference type="Proteomes" id="UP000274922">
    <property type="component" value="Unassembled WGS sequence"/>
</dbReference>
<feature type="compositionally biased region" description="Basic and acidic residues" evidence="1">
    <location>
        <begin position="1"/>
        <end position="11"/>
    </location>
</feature>
<feature type="compositionally biased region" description="Basic and acidic residues" evidence="1">
    <location>
        <begin position="566"/>
        <end position="575"/>
    </location>
</feature>
<keyword evidence="3" id="KW-1185">Reference proteome</keyword>
<gene>
    <name evidence="2" type="ORF">CXG81DRAFT_25452</name>
</gene>
<evidence type="ECO:0000256" key="1">
    <source>
        <dbReference type="SAM" id="MobiDB-lite"/>
    </source>
</evidence>
<feature type="region of interest" description="Disordered" evidence="1">
    <location>
        <begin position="93"/>
        <end position="120"/>
    </location>
</feature>
<dbReference type="AlphaFoldDB" id="A0A4P9X9B3"/>
<feature type="compositionally biased region" description="Low complexity" evidence="1">
    <location>
        <begin position="377"/>
        <end position="401"/>
    </location>
</feature>
<organism evidence="2 3">
    <name type="scientific">Caulochytrium protostelioides</name>
    <dbReference type="NCBI Taxonomy" id="1555241"/>
    <lineage>
        <taxon>Eukaryota</taxon>
        <taxon>Fungi</taxon>
        <taxon>Fungi incertae sedis</taxon>
        <taxon>Chytridiomycota</taxon>
        <taxon>Chytridiomycota incertae sedis</taxon>
        <taxon>Chytridiomycetes</taxon>
        <taxon>Caulochytriales</taxon>
        <taxon>Caulochytriaceae</taxon>
        <taxon>Caulochytrium</taxon>
    </lineage>
</organism>
<feature type="region of interest" description="Disordered" evidence="1">
    <location>
        <begin position="130"/>
        <end position="149"/>
    </location>
</feature>
<feature type="region of interest" description="Disordered" evidence="1">
    <location>
        <begin position="543"/>
        <end position="577"/>
    </location>
</feature>
<feature type="region of interest" description="Disordered" evidence="1">
    <location>
        <begin position="1"/>
        <end position="55"/>
    </location>
</feature>
<evidence type="ECO:0000313" key="3">
    <source>
        <dbReference type="Proteomes" id="UP000274922"/>
    </source>
</evidence>
<evidence type="ECO:0000313" key="2">
    <source>
        <dbReference type="EMBL" id="RKP01888.1"/>
    </source>
</evidence>